<proteinExistence type="predicted"/>
<keyword evidence="3" id="KW-1185">Reference proteome</keyword>
<dbReference type="Proteomes" id="UP001226389">
    <property type="component" value="Unassembled WGS sequence"/>
</dbReference>
<sequence>METVKAMKLLTLDEVAEMLRKSPAQIRWMRHNGTGPKCAKLGGRVMYREQDVINWINAAFEAEAS</sequence>
<organism evidence="2 3">
    <name type="scientific">Pseudarthrobacter defluvii</name>
    <dbReference type="NCBI Taxonomy" id="410837"/>
    <lineage>
        <taxon>Bacteria</taxon>
        <taxon>Bacillati</taxon>
        <taxon>Actinomycetota</taxon>
        <taxon>Actinomycetes</taxon>
        <taxon>Micrococcales</taxon>
        <taxon>Micrococcaceae</taxon>
        <taxon>Pseudarthrobacter</taxon>
    </lineage>
</organism>
<dbReference type="InterPro" id="IPR009061">
    <property type="entry name" value="DNA-bd_dom_put_sf"/>
</dbReference>
<protein>
    <submittedName>
        <fullName evidence="2">DNA-binding transcriptional regulator AlpA</fullName>
    </submittedName>
</protein>
<dbReference type="EMBL" id="JAUSSY010000002">
    <property type="protein sequence ID" value="MDQ0117445.1"/>
    <property type="molecule type" value="Genomic_DNA"/>
</dbReference>
<dbReference type="InterPro" id="IPR041657">
    <property type="entry name" value="HTH_17"/>
</dbReference>
<dbReference type="RefSeq" id="WP_307488282.1">
    <property type="nucleotide sequence ID" value="NZ_JAUSSY010000002.1"/>
</dbReference>
<reference evidence="2 3" key="1">
    <citation type="submission" date="2023-07" db="EMBL/GenBank/DDBJ databases">
        <title>Sorghum-associated microbial communities from plants grown in Nebraska, USA.</title>
        <authorList>
            <person name="Schachtman D."/>
        </authorList>
    </citation>
    <scope>NUCLEOTIDE SEQUENCE [LARGE SCALE GENOMIC DNA]</scope>
    <source>
        <strain evidence="2 3">DS994</strain>
    </source>
</reference>
<evidence type="ECO:0000313" key="3">
    <source>
        <dbReference type="Proteomes" id="UP001226389"/>
    </source>
</evidence>
<comment type="caution">
    <text evidence="2">The sequence shown here is derived from an EMBL/GenBank/DDBJ whole genome shotgun (WGS) entry which is preliminary data.</text>
</comment>
<dbReference type="GO" id="GO:0003677">
    <property type="term" value="F:DNA binding"/>
    <property type="evidence" value="ECO:0007669"/>
    <property type="project" value="UniProtKB-KW"/>
</dbReference>
<dbReference type="SUPFAM" id="SSF46955">
    <property type="entry name" value="Putative DNA-binding domain"/>
    <property type="match status" value="1"/>
</dbReference>
<keyword evidence="2" id="KW-0238">DNA-binding</keyword>
<name>A0ABT9UFH7_9MICC</name>
<evidence type="ECO:0000259" key="1">
    <source>
        <dbReference type="Pfam" id="PF12728"/>
    </source>
</evidence>
<dbReference type="Pfam" id="PF12728">
    <property type="entry name" value="HTH_17"/>
    <property type="match status" value="1"/>
</dbReference>
<gene>
    <name evidence="2" type="ORF">J2T22_000615</name>
</gene>
<evidence type="ECO:0000313" key="2">
    <source>
        <dbReference type="EMBL" id="MDQ0117445.1"/>
    </source>
</evidence>
<accession>A0ABT9UFH7</accession>
<feature type="domain" description="Helix-turn-helix" evidence="1">
    <location>
        <begin position="9"/>
        <end position="58"/>
    </location>
</feature>